<evidence type="ECO:0008006" key="4">
    <source>
        <dbReference type="Google" id="ProtNLM"/>
    </source>
</evidence>
<sequence length="73" mass="7979">MGIVQRCVRVGFLLLRWLVASGNAKSEPPPSMDFSPFGPCFAVHLTSLFLLTLLQNPPVLASPRRSHAPNPKP</sequence>
<accession>A0A0D9WSM4</accession>
<feature type="chain" id="PRO_5002349509" description="Secreted protein" evidence="1">
    <location>
        <begin position="25"/>
        <end position="73"/>
    </location>
</feature>
<name>A0A0D9WSM4_9ORYZ</name>
<evidence type="ECO:0000313" key="3">
    <source>
        <dbReference type="Proteomes" id="UP000032180"/>
    </source>
</evidence>
<keyword evidence="3" id="KW-1185">Reference proteome</keyword>
<proteinExistence type="predicted"/>
<dbReference type="Proteomes" id="UP000032180">
    <property type="component" value="Chromosome 6"/>
</dbReference>
<organism evidence="2 3">
    <name type="scientific">Leersia perrieri</name>
    <dbReference type="NCBI Taxonomy" id="77586"/>
    <lineage>
        <taxon>Eukaryota</taxon>
        <taxon>Viridiplantae</taxon>
        <taxon>Streptophyta</taxon>
        <taxon>Embryophyta</taxon>
        <taxon>Tracheophyta</taxon>
        <taxon>Spermatophyta</taxon>
        <taxon>Magnoliopsida</taxon>
        <taxon>Liliopsida</taxon>
        <taxon>Poales</taxon>
        <taxon>Poaceae</taxon>
        <taxon>BOP clade</taxon>
        <taxon>Oryzoideae</taxon>
        <taxon>Oryzeae</taxon>
        <taxon>Oryzinae</taxon>
        <taxon>Leersia</taxon>
    </lineage>
</organism>
<dbReference type="HOGENOM" id="CLU_2708404_0_0_1"/>
<keyword evidence="1" id="KW-0732">Signal</keyword>
<dbReference type="EnsemblPlants" id="LPERR06G18940.1">
    <property type="protein sequence ID" value="LPERR06G18940.1"/>
    <property type="gene ID" value="LPERR06G18940"/>
</dbReference>
<reference evidence="3" key="2">
    <citation type="submission" date="2013-12" db="EMBL/GenBank/DDBJ databases">
        <authorList>
            <person name="Yu Y."/>
            <person name="Lee S."/>
            <person name="de Baynast K."/>
            <person name="Wissotski M."/>
            <person name="Liu L."/>
            <person name="Talag J."/>
            <person name="Goicoechea J."/>
            <person name="Angelova A."/>
            <person name="Jetty R."/>
            <person name="Kudrna D."/>
            <person name="Golser W."/>
            <person name="Rivera L."/>
            <person name="Zhang J."/>
            <person name="Wing R."/>
        </authorList>
    </citation>
    <scope>NUCLEOTIDE SEQUENCE</scope>
</reference>
<evidence type="ECO:0000256" key="1">
    <source>
        <dbReference type="SAM" id="SignalP"/>
    </source>
</evidence>
<dbReference type="Gramene" id="LPERR06G18940.1">
    <property type="protein sequence ID" value="LPERR06G18940.1"/>
    <property type="gene ID" value="LPERR06G18940"/>
</dbReference>
<evidence type="ECO:0000313" key="2">
    <source>
        <dbReference type="EnsemblPlants" id="LPERR06G18940.1"/>
    </source>
</evidence>
<reference evidence="2" key="3">
    <citation type="submission" date="2015-04" db="UniProtKB">
        <authorList>
            <consortium name="EnsemblPlants"/>
        </authorList>
    </citation>
    <scope>IDENTIFICATION</scope>
</reference>
<reference evidence="2 3" key="1">
    <citation type="submission" date="2012-08" db="EMBL/GenBank/DDBJ databases">
        <title>Oryza genome evolution.</title>
        <authorList>
            <person name="Wing R.A."/>
        </authorList>
    </citation>
    <scope>NUCLEOTIDE SEQUENCE</scope>
</reference>
<protein>
    <recommendedName>
        <fullName evidence="4">Secreted protein</fullName>
    </recommendedName>
</protein>
<dbReference type="AlphaFoldDB" id="A0A0D9WSM4"/>
<feature type="signal peptide" evidence="1">
    <location>
        <begin position="1"/>
        <end position="24"/>
    </location>
</feature>